<dbReference type="GO" id="GO:0008236">
    <property type="term" value="F:serine-type peptidase activity"/>
    <property type="evidence" value="ECO:0007669"/>
    <property type="project" value="InterPro"/>
</dbReference>
<dbReference type="EMBL" id="JABWGV010000009">
    <property type="protein sequence ID" value="NVD46104.1"/>
    <property type="molecule type" value="Genomic_DNA"/>
</dbReference>
<dbReference type="AlphaFoldDB" id="A0A850H263"/>
<feature type="domain" description="Tail specific protease" evidence="1">
    <location>
        <begin position="236"/>
        <end position="375"/>
    </location>
</feature>
<dbReference type="InterPro" id="IPR005151">
    <property type="entry name" value="Tail-specific_protease"/>
</dbReference>
<reference evidence="3 4" key="1">
    <citation type="submission" date="2020-06" db="EMBL/GenBank/DDBJ databases">
        <title>Altererythrobacter sp. HHU K3-1.</title>
        <authorList>
            <person name="Zhang D."/>
            <person name="Xue H."/>
        </authorList>
    </citation>
    <scope>NUCLEOTIDE SEQUENCE [LARGE SCALE GENOMIC DNA]</scope>
    <source>
        <strain evidence="3 4">HHU K3-1</strain>
    </source>
</reference>
<dbReference type="Proteomes" id="UP000561438">
    <property type="component" value="Unassembled WGS sequence"/>
</dbReference>
<feature type="domain" description="PDZ" evidence="2">
    <location>
        <begin position="113"/>
        <end position="142"/>
    </location>
</feature>
<organism evidence="3 4">
    <name type="scientific">Qipengyuania atrilutea</name>
    <dbReference type="NCBI Taxonomy" id="2744473"/>
    <lineage>
        <taxon>Bacteria</taxon>
        <taxon>Pseudomonadati</taxon>
        <taxon>Pseudomonadota</taxon>
        <taxon>Alphaproteobacteria</taxon>
        <taxon>Sphingomonadales</taxon>
        <taxon>Erythrobacteraceae</taxon>
        <taxon>Qipengyuania</taxon>
    </lineage>
</organism>
<keyword evidence="4" id="KW-1185">Reference proteome</keyword>
<dbReference type="SUPFAM" id="SSF52096">
    <property type="entry name" value="ClpP/crotonase"/>
    <property type="match status" value="1"/>
</dbReference>
<dbReference type="SUPFAM" id="SSF50156">
    <property type="entry name" value="PDZ domain-like"/>
    <property type="match status" value="1"/>
</dbReference>
<dbReference type="GO" id="GO:0006508">
    <property type="term" value="P:proteolysis"/>
    <property type="evidence" value="ECO:0007669"/>
    <property type="project" value="InterPro"/>
</dbReference>
<evidence type="ECO:0000313" key="3">
    <source>
        <dbReference type="EMBL" id="NVD46104.1"/>
    </source>
</evidence>
<protein>
    <submittedName>
        <fullName evidence="3">Peptidase S41</fullName>
    </submittedName>
</protein>
<evidence type="ECO:0000313" key="4">
    <source>
        <dbReference type="Proteomes" id="UP000561438"/>
    </source>
</evidence>
<proteinExistence type="predicted"/>
<name>A0A850H263_9SPHN</name>
<sequence>MKLIPVVILAPLLLVGATEPVDYGASAVALDQTIEREYAYLDKLPDGTLPHSDVLTREREAVHDERSLLRYAEHRIASLADHHAITGSSFADSWTVVPTYTDLWVVFEDGRYVIDAVRPDSPASRADIQNGQQIVAIDGIPVARAVAWFWSAMGLDVTPQRAAYAARVLVAGRRNRERRIVTVDSSGTERAVVLPSLYAATDDPEPPLSVCAANGVTIVRFNNALGDRESIAAFDAAMGSLHPDTGLVLDLRDTPSGGNTTIARAIMGWFVERPRGYQMHNRPAEERETGVARQWVEQVLPRSGKYRSEMPTILVGRWTGSMGEGLAIGFAALGADVRGSMMAGLNGSVEDLPIGNTDLTIKLPTERLMTTEGQPREDYVPAPIGDRLANVAC</sequence>
<evidence type="ECO:0000259" key="2">
    <source>
        <dbReference type="Pfam" id="PF17820"/>
    </source>
</evidence>
<dbReference type="InterPro" id="IPR036034">
    <property type="entry name" value="PDZ_sf"/>
</dbReference>
<dbReference type="Pfam" id="PF03572">
    <property type="entry name" value="Peptidase_S41"/>
    <property type="match status" value="1"/>
</dbReference>
<accession>A0A850H263</accession>
<dbReference type="Gene3D" id="3.90.226.10">
    <property type="entry name" value="2-enoyl-CoA Hydratase, Chain A, domain 1"/>
    <property type="match status" value="1"/>
</dbReference>
<gene>
    <name evidence="3" type="ORF">HUV48_13915</name>
</gene>
<dbReference type="Pfam" id="PF17820">
    <property type="entry name" value="PDZ_6"/>
    <property type="match status" value="1"/>
</dbReference>
<dbReference type="InterPro" id="IPR029045">
    <property type="entry name" value="ClpP/crotonase-like_dom_sf"/>
</dbReference>
<evidence type="ECO:0000259" key="1">
    <source>
        <dbReference type="Pfam" id="PF03572"/>
    </source>
</evidence>
<dbReference type="InterPro" id="IPR041489">
    <property type="entry name" value="PDZ_6"/>
</dbReference>
<comment type="caution">
    <text evidence="3">The sequence shown here is derived from an EMBL/GenBank/DDBJ whole genome shotgun (WGS) entry which is preliminary data.</text>
</comment>
<dbReference type="Gene3D" id="2.30.42.10">
    <property type="match status" value="1"/>
</dbReference>